<feature type="transmembrane region" description="Helical" evidence="7">
    <location>
        <begin position="262"/>
        <end position="281"/>
    </location>
</feature>
<keyword evidence="10" id="KW-1185">Reference proteome</keyword>
<accession>A0A2T7NVL9</accession>
<dbReference type="STRING" id="400727.A0A2T7NVL9"/>
<feature type="transmembrane region" description="Helical" evidence="7">
    <location>
        <begin position="441"/>
        <end position="466"/>
    </location>
</feature>
<dbReference type="PROSITE" id="PS50893">
    <property type="entry name" value="ABC_TRANSPORTER_2"/>
    <property type="match status" value="1"/>
</dbReference>
<dbReference type="GO" id="GO:0016020">
    <property type="term" value="C:membrane"/>
    <property type="evidence" value="ECO:0007669"/>
    <property type="project" value="UniProtKB-SubCell"/>
</dbReference>
<dbReference type="Pfam" id="PF12698">
    <property type="entry name" value="ABC2_membrane_3"/>
    <property type="match status" value="1"/>
</dbReference>
<feature type="domain" description="ABC transporter" evidence="8">
    <location>
        <begin position="709"/>
        <end position="939"/>
    </location>
</feature>
<dbReference type="Proteomes" id="UP000245119">
    <property type="component" value="Linkage Group LG9"/>
</dbReference>
<dbReference type="CDD" id="cd03263">
    <property type="entry name" value="ABC_subfamily_A"/>
    <property type="match status" value="1"/>
</dbReference>
<gene>
    <name evidence="9" type="ORF">C0Q70_15717</name>
</gene>
<evidence type="ECO:0000313" key="10">
    <source>
        <dbReference type="Proteomes" id="UP000245119"/>
    </source>
</evidence>
<dbReference type="GO" id="GO:0140359">
    <property type="term" value="F:ABC-type transporter activity"/>
    <property type="evidence" value="ECO:0007669"/>
    <property type="project" value="InterPro"/>
</dbReference>
<keyword evidence="4" id="KW-0067">ATP-binding</keyword>
<evidence type="ECO:0000259" key="8">
    <source>
        <dbReference type="PROSITE" id="PS50893"/>
    </source>
</evidence>
<dbReference type="InterPro" id="IPR013525">
    <property type="entry name" value="ABC2_TM"/>
</dbReference>
<evidence type="ECO:0000256" key="4">
    <source>
        <dbReference type="ARBA" id="ARBA00022840"/>
    </source>
</evidence>
<proteinExistence type="predicted"/>
<keyword evidence="3" id="KW-0547">Nucleotide-binding</keyword>
<evidence type="ECO:0000256" key="5">
    <source>
        <dbReference type="ARBA" id="ARBA00022989"/>
    </source>
</evidence>
<dbReference type="SUPFAM" id="SSF52540">
    <property type="entry name" value="P-loop containing nucleoside triphosphate hydrolases"/>
    <property type="match status" value="2"/>
</dbReference>
<dbReference type="Pfam" id="PF23321">
    <property type="entry name" value="R1_ABCA1"/>
    <property type="match status" value="1"/>
</dbReference>
<comment type="caution">
    <text evidence="9">The sequence shown here is derived from an EMBL/GenBank/DDBJ whole genome shotgun (WGS) entry which is preliminary data.</text>
</comment>
<keyword evidence="6 7" id="KW-0472">Membrane</keyword>
<dbReference type="FunFam" id="3.40.50.300:FF:000327">
    <property type="entry name" value="ATP-binding cassette sub-family A member 3"/>
    <property type="match status" value="1"/>
</dbReference>
<name>A0A2T7NVL9_POMCA</name>
<protein>
    <recommendedName>
        <fullName evidence="8">ABC transporter domain-containing protein</fullName>
    </recommendedName>
</protein>
<comment type="subcellular location">
    <subcellularLocation>
        <location evidence="1">Membrane</location>
        <topology evidence="1">Multi-pass membrane protein</topology>
    </subcellularLocation>
</comment>
<dbReference type="AlphaFoldDB" id="A0A2T7NVL9"/>
<evidence type="ECO:0000256" key="2">
    <source>
        <dbReference type="ARBA" id="ARBA00022692"/>
    </source>
</evidence>
<organism evidence="9 10">
    <name type="scientific">Pomacea canaliculata</name>
    <name type="common">Golden apple snail</name>
    <dbReference type="NCBI Taxonomy" id="400727"/>
    <lineage>
        <taxon>Eukaryota</taxon>
        <taxon>Metazoa</taxon>
        <taxon>Spiralia</taxon>
        <taxon>Lophotrochozoa</taxon>
        <taxon>Mollusca</taxon>
        <taxon>Gastropoda</taxon>
        <taxon>Caenogastropoda</taxon>
        <taxon>Architaenioglossa</taxon>
        <taxon>Ampullarioidea</taxon>
        <taxon>Ampullariidae</taxon>
        <taxon>Pomacea</taxon>
    </lineage>
</organism>
<dbReference type="Pfam" id="PF00005">
    <property type="entry name" value="ABC_tran"/>
    <property type="match status" value="2"/>
</dbReference>
<evidence type="ECO:0000256" key="1">
    <source>
        <dbReference type="ARBA" id="ARBA00004141"/>
    </source>
</evidence>
<dbReference type="InterPro" id="IPR026082">
    <property type="entry name" value="ABCA"/>
</dbReference>
<dbReference type="PANTHER" id="PTHR19229:SF250">
    <property type="entry name" value="ABC TRANSPORTER DOMAIN-CONTAINING PROTEIN-RELATED"/>
    <property type="match status" value="1"/>
</dbReference>
<feature type="transmembrane region" description="Helical" evidence="7">
    <location>
        <begin position="486"/>
        <end position="506"/>
    </location>
</feature>
<keyword evidence="5 7" id="KW-1133">Transmembrane helix</keyword>
<dbReference type="GO" id="GO:0016887">
    <property type="term" value="F:ATP hydrolysis activity"/>
    <property type="evidence" value="ECO:0007669"/>
    <property type="project" value="InterPro"/>
</dbReference>
<dbReference type="PANTHER" id="PTHR19229">
    <property type="entry name" value="ATP-BINDING CASSETTE TRANSPORTER SUBFAMILY A ABCA"/>
    <property type="match status" value="1"/>
</dbReference>
<dbReference type="GO" id="GO:0005524">
    <property type="term" value="F:ATP binding"/>
    <property type="evidence" value="ECO:0007669"/>
    <property type="project" value="UniProtKB-KW"/>
</dbReference>
<dbReference type="GO" id="GO:0005319">
    <property type="term" value="F:lipid transporter activity"/>
    <property type="evidence" value="ECO:0007669"/>
    <property type="project" value="TreeGrafter"/>
</dbReference>
<evidence type="ECO:0000256" key="3">
    <source>
        <dbReference type="ARBA" id="ARBA00022741"/>
    </source>
</evidence>
<reference evidence="9 10" key="1">
    <citation type="submission" date="2018-04" db="EMBL/GenBank/DDBJ databases">
        <title>The genome of golden apple snail Pomacea canaliculata provides insight into stress tolerance and invasive adaptation.</title>
        <authorList>
            <person name="Liu C."/>
            <person name="Liu B."/>
            <person name="Ren Y."/>
            <person name="Zhang Y."/>
            <person name="Wang H."/>
            <person name="Li S."/>
            <person name="Jiang F."/>
            <person name="Yin L."/>
            <person name="Zhang G."/>
            <person name="Qian W."/>
            <person name="Fan W."/>
        </authorList>
    </citation>
    <scope>NUCLEOTIDE SEQUENCE [LARGE SCALE GENOMIC DNA]</scope>
    <source>
        <strain evidence="9">SZHN2017</strain>
        <tissue evidence="9">Muscle</tissue>
    </source>
</reference>
<dbReference type="EMBL" id="PZQS01000009">
    <property type="protein sequence ID" value="PVD25219.1"/>
    <property type="molecule type" value="Genomic_DNA"/>
</dbReference>
<feature type="transmembrane region" description="Helical" evidence="7">
    <location>
        <begin position="513"/>
        <end position="532"/>
    </location>
</feature>
<dbReference type="InterPro" id="IPR003439">
    <property type="entry name" value="ABC_transporter-like_ATP-bd"/>
</dbReference>
<dbReference type="InterPro" id="IPR056264">
    <property type="entry name" value="R2_ABCA1-4-like"/>
</dbReference>
<keyword evidence="2 7" id="KW-0812">Transmembrane</keyword>
<evidence type="ECO:0000256" key="6">
    <source>
        <dbReference type="ARBA" id="ARBA00023136"/>
    </source>
</evidence>
<feature type="transmembrane region" description="Helical" evidence="7">
    <location>
        <begin position="538"/>
        <end position="556"/>
    </location>
</feature>
<evidence type="ECO:0000313" key="9">
    <source>
        <dbReference type="EMBL" id="PVD25219.1"/>
    </source>
</evidence>
<sequence length="1046" mass="114993">MKGIRQSLGLCPQHNILFGTLTVQEHLTFFARLKGCPRKDVQQEVERTIKEVGLEAKVDARAATLSGGQKRKLSVGIALINGSRVVILDEPNFRYGSRCTPSDLGCAEKTTEGRCMLLTTHYMDEADVLGDRIAIMAEGVVKCCGSSLFLKKLYVNSEYSSHIFHTFHTRVGQSAVTEEGTIVNKPQSHGGHTNPAFLSDQTVTDKGEHLHFQTMSEDAENAASDILDFTRGYTKAHGRALQLARLKALLVKKAIHFWRNRIITIAQLLLPVVFTILALSIEKAKSVTISHPPLEWSLDRFSGTHILYCSRCGDNVSEALATAYETQFDASQTVERMFLDSSINLTSFLLDREELVGIASFNKKIIVGADFAPSSAADVMAVALYNGQPYHSKPTAVHYVLNALVRTFVGEGYKVKAGIHPLPASQEVEAKQSTRTTSQSGFSIGLVLSFGMAFLTTMFIYFLIVMSGVRPVLYWLSNLLWDYTNYLLACLAVVAVFAGFAIEVYVGDNRLGLIFLILVLYGWAVLPLMYLAHFFFSSGATGVVVVIVFNIFCANLETSHVFQSVLTCNVSRRHHNGGCVRVETARPWIRISVKEVRLGFSVSVSQPLLGAVLHGHFLLLGGARDWALPDLPGGAGRGLLLPDAAGGAPSAAGHWECMQCGYSHRLSSVDNQRQSSFLTGSATEDNDVAKERRRINASPASVLSQKDSLLLVNLYKTFRNFAAVDHVCLGVPEHECFGLLGQNGAGKTTIFKMLTGDVKMTGGNGYLKGYDIKGSLKKVQTNMGYCPQFDAVLNQMTGRETLTMYARLRGVPEKSIRTVVNSLIDILMLRPHADKLTGHYSGGNKRKLSTAIALIGDPPFLMLDEPSSGMDPGARRQLWTVLSKVRASGRTLVLTSHSMEECDALCTRIAIMVNGNFLCLGSPQHLKSKFGQGYSLVAQMAVQSHGVPTDYAPLVSYLQACCPNARVFDCHQGYVHMQVPDPWVKLADVFSWMEHSKIYLGVQDYSVHQTTLEQIFLAFTRAQVPPRKKKKKKCSKRNCCCLCCCC</sequence>
<dbReference type="SMART" id="SM00382">
    <property type="entry name" value="AAA"/>
    <property type="match status" value="1"/>
</dbReference>
<dbReference type="Gene3D" id="3.40.50.300">
    <property type="entry name" value="P-loop containing nucleotide triphosphate hydrolases"/>
    <property type="match status" value="2"/>
</dbReference>
<dbReference type="InterPro" id="IPR003593">
    <property type="entry name" value="AAA+_ATPase"/>
</dbReference>
<evidence type="ECO:0000256" key="7">
    <source>
        <dbReference type="SAM" id="Phobius"/>
    </source>
</evidence>
<dbReference type="OrthoDB" id="6512918at2759"/>
<dbReference type="InterPro" id="IPR027417">
    <property type="entry name" value="P-loop_NTPase"/>
</dbReference>